<evidence type="ECO:0000313" key="14">
    <source>
        <dbReference type="EMBL" id="MBA9005804.1"/>
    </source>
</evidence>
<dbReference type="InterPro" id="IPR005467">
    <property type="entry name" value="His_kinase_dom"/>
</dbReference>
<dbReference type="Gene3D" id="3.30.565.10">
    <property type="entry name" value="Histidine kinase-like ATPase, C-terminal domain"/>
    <property type="match status" value="1"/>
</dbReference>
<dbReference type="EMBL" id="JACJII010000001">
    <property type="protein sequence ID" value="MBA9005804.1"/>
    <property type="molecule type" value="Genomic_DNA"/>
</dbReference>
<evidence type="ECO:0000256" key="3">
    <source>
        <dbReference type="ARBA" id="ARBA00012438"/>
    </source>
</evidence>
<dbReference type="SMART" id="SM00387">
    <property type="entry name" value="HATPase_c"/>
    <property type="match status" value="1"/>
</dbReference>
<dbReference type="PANTHER" id="PTHR45436">
    <property type="entry name" value="SENSOR HISTIDINE KINASE YKOH"/>
    <property type="match status" value="1"/>
</dbReference>
<dbReference type="CDD" id="cd06225">
    <property type="entry name" value="HAMP"/>
    <property type="match status" value="1"/>
</dbReference>
<dbReference type="Pfam" id="PF00672">
    <property type="entry name" value="HAMP"/>
    <property type="match status" value="1"/>
</dbReference>
<evidence type="ECO:0000256" key="2">
    <source>
        <dbReference type="ARBA" id="ARBA00004236"/>
    </source>
</evidence>
<dbReference type="CDD" id="cd00082">
    <property type="entry name" value="HisKA"/>
    <property type="match status" value="1"/>
</dbReference>
<dbReference type="InterPro" id="IPR003594">
    <property type="entry name" value="HATPase_dom"/>
</dbReference>
<evidence type="ECO:0000256" key="11">
    <source>
        <dbReference type="SAM" id="Phobius"/>
    </source>
</evidence>
<dbReference type="Gene3D" id="1.10.287.130">
    <property type="match status" value="1"/>
</dbReference>
<evidence type="ECO:0000256" key="10">
    <source>
        <dbReference type="ARBA" id="ARBA00023136"/>
    </source>
</evidence>
<reference evidence="14 15" key="1">
    <citation type="submission" date="2020-08" db="EMBL/GenBank/DDBJ databases">
        <title>Sequencing the genomes of 1000 actinobacteria strains.</title>
        <authorList>
            <person name="Klenk H.-P."/>
        </authorList>
    </citation>
    <scope>NUCLEOTIDE SEQUENCE [LARGE SCALE GENOMIC DNA]</scope>
    <source>
        <strain evidence="14 15">DSM 45823</strain>
    </source>
</reference>
<evidence type="ECO:0000256" key="5">
    <source>
        <dbReference type="ARBA" id="ARBA00022679"/>
    </source>
</evidence>
<dbReference type="Gene3D" id="6.10.340.10">
    <property type="match status" value="1"/>
</dbReference>
<dbReference type="PROSITE" id="PS50109">
    <property type="entry name" value="HIS_KIN"/>
    <property type="match status" value="1"/>
</dbReference>
<evidence type="ECO:0000259" key="13">
    <source>
        <dbReference type="PROSITE" id="PS50885"/>
    </source>
</evidence>
<evidence type="ECO:0000256" key="8">
    <source>
        <dbReference type="ARBA" id="ARBA00022989"/>
    </source>
</evidence>
<keyword evidence="8 11" id="KW-1133">Transmembrane helix</keyword>
<evidence type="ECO:0000259" key="12">
    <source>
        <dbReference type="PROSITE" id="PS50109"/>
    </source>
</evidence>
<organism evidence="14 15">
    <name type="scientific">Thermomonospora cellulosilytica</name>
    <dbReference type="NCBI Taxonomy" id="1411118"/>
    <lineage>
        <taxon>Bacteria</taxon>
        <taxon>Bacillati</taxon>
        <taxon>Actinomycetota</taxon>
        <taxon>Actinomycetes</taxon>
        <taxon>Streptosporangiales</taxon>
        <taxon>Thermomonosporaceae</taxon>
        <taxon>Thermomonospora</taxon>
    </lineage>
</organism>
<keyword evidence="15" id="KW-1185">Reference proteome</keyword>
<protein>
    <recommendedName>
        <fullName evidence="3">histidine kinase</fullName>
        <ecNumber evidence="3">2.7.13.3</ecNumber>
    </recommendedName>
</protein>
<evidence type="ECO:0000256" key="1">
    <source>
        <dbReference type="ARBA" id="ARBA00000085"/>
    </source>
</evidence>
<comment type="catalytic activity">
    <reaction evidence="1">
        <text>ATP + protein L-histidine = ADP + protein N-phospho-L-histidine.</text>
        <dbReference type="EC" id="2.7.13.3"/>
    </reaction>
</comment>
<dbReference type="PANTHER" id="PTHR45436:SF5">
    <property type="entry name" value="SENSOR HISTIDINE KINASE TRCS"/>
    <property type="match status" value="1"/>
</dbReference>
<evidence type="ECO:0000256" key="4">
    <source>
        <dbReference type="ARBA" id="ARBA00022553"/>
    </source>
</evidence>
<keyword evidence="6 11" id="KW-0812">Transmembrane</keyword>
<feature type="transmembrane region" description="Helical" evidence="11">
    <location>
        <begin position="12"/>
        <end position="32"/>
    </location>
</feature>
<keyword evidence="9" id="KW-0902">Two-component regulatory system</keyword>
<keyword evidence="10 11" id="KW-0472">Membrane</keyword>
<gene>
    <name evidence="14" type="ORF">HNR21_004686</name>
</gene>
<keyword evidence="5" id="KW-0808">Transferase</keyword>
<dbReference type="SMART" id="SM00388">
    <property type="entry name" value="HisKA"/>
    <property type="match status" value="1"/>
</dbReference>
<dbReference type="GO" id="GO:0005886">
    <property type="term" value="C:plasma membrane"/>
    <property type="evidence" value="ECO:0007669"/>
    <property type="project" value="UniProtKB-SubCell"/>
</dbReference>
<dbReference type="Proteomes" id="UP000539313">
    <property type="component" value="Unassembled WGS sequence"/>
</dbReference>
<dbReference type="Pfam" id="PF00512">
    <property type="entry name" value="HisKA"/>
    <property type="match status" value="1"/>
</dbReference>
<dbReference type="RefSeq" id="WP_182706878.1">
    <property type="nucleotide sequence ID" value="NZ_JACJII010000001.1"/>
</dbReference>
<evidence type="ECO:0000256" key="9">
    <source>
        <dbReference type="ARBA" id="ARBA00023012"/>
    </source>
</evidence>
<dbReference type="Pfam" id="PF02518">
    <property type="entry name" value="HATPase_c"/>
    <property type="match status" value="1"/>
</dbReference>
<feature type="domain" description="Histidine kinase" evidence="12">
    <location>
        <begin position="172"/>
        <end position="382"/>
    </location>
</feature>
<dbReference type="InterPro" id="IPR004358">
    <property type="entry name" value="Sig_transdc_His_kin-like_C"/>
</dbReference>
<accession>A0A7W3RAL0</accession>
<dbReference type="AlphaFoldDB" id="A0A7W3RAL0"/>
<keyword evidence="4" id="KW-0597">Phosphoprotein</keyword>
<dbReference type="SUPFAM" id="SSF47384">
    <property type="entry name" value="Homodimeric domain of signal transducing histidine kinase"/>
    <property type="match status" value="1"/>
</dbReference>
<dbReference type="EC" id="2.7.13.3" evidence="3"/>
<dbReference type="GO" id="GO:0000155">
    <property type="term" value="F:phosphorelay sensor kinase activity"/>
    <property type="evidence" value="ECO:0007669"/>
    <property type="project" value="InterPro"/>
</dbReference>
<dbReference type="SMART" id="SM00304">
    <property type="entry name" value="HAMP"/>
    <property type="match status" value="1"/>
</dbReference>
<comment type="subcellular location">
    <subcellularLocation>
        <location evidence="2">Cell membrane</location>
    </subcellularLocation>
</comment>
<evidence type="ECO:0000256" key="7">
    <source>
        <dbReference type="ARBA" id="ARBA00022777"/>
    </source>
</evidence>
<keyword evidence="7 14" id="KW-0418">Kinase</keyword>
<sequence>MAWKHLPLRVSSALTAAAFTAAEAVGLSLLFLRSMGRERALPSRRRARPATCGPVFTVPEPHRPRSGRGPVLVCAVASRVPWYGSARLVIAATTVSAAATAVAFAMAYRDTGRVLTPMDQIRREFAEITATDLSRRIPVPDHPELRDMVGAMNAALDRLEIAFDDLQRFTSDASHDLRSPLAGIRTRLEEALAHPGDVDWPRTAADVLAGVDRQQAIVTDLLSLARLDTGGPIRLQRTDLTRLTGAELRARPAGRIPIASDLGEAVTVDCDPLLITRLLTNLLDNAQRHAATQVTVAVTADEGAAVLRVIDDGDGIPPEQREKVFERFTRLQASRDRDPGGTGLGLPISRLIAEAHNGTLTIEAHDDPHPVTCFVLRLPLYGG</sequence>
<dbReference type="InterPro" id="IPR036890">
    <property type="entry name" value="HATPase_C_sf"/>
</dbReference>
<dbReference type="InterPro" id="IPR036097">
    <property type="entry name" value="HisK_dim/P_sf"/>
</dbReference>
<dbReference type="SUPFAM" id="SSF55874">
    <property type="entry name" value="ATPase domain of HSP90 chaperone/DNA topoisomerase II/histidine kinase"/>
    <property type="match status" value="1"/>
</dbReference>
<name>A0A7W3RAL0_9ACTN</name>
<comment type="caution">
    <text evidence="14">The sequence shown here is derived from an EMBL/GenBank/DDBJ whole genome shotgun (WGS) entry which is preliminary data.</text>
</comment>
<dbReference type="InterPro" id="IPR003661">
    <property type="entry name" value="HisK_dim/P_dom"/>
</dbReference>
<dbReference type="PROSITE" id="PS50885">
    <property type="entry name" value="HAMP"/>
    <property type="match status" value="1"/>
</dbReference>
<evidence type="ECO:0000313" key="15">
    <source>
        <dbReference type="Proteomes" id="UP000539313"/>
    </source>
</evidence>
<feature type="transmembrane region" description="Helical" evidence="11">
    <location>
        <begin position="88"/>
        <end position="108"/>
    </location>
</feature>
<dbReference type="InterPro" id="IPR003660">
    <property type="entry name" value="HAMP_dom"/>
</dbReference>
<evidence type="ECO:0000256" key="6">
    <source>
        <dbReference type="ARBA" id="ARBA00022692"/>
    </source>
</evidence>
<dbReference type="PRINTS" id="PR00344">
    <property type="entry name" value="BCTRLSENSOR"/>
</dbReference>
<dbReference type="InterPro" id="IPR050428">
    <property type="entry name" value="TCS_sensor_his_kinase"/>
</dbReference>
<feature type="domain" description="HAMP" evidence="13">
    <location>
        <begin position="112"/>
        <end position="164"/>
    </location>
</feature>
<proteinExistence type="predicted"/>
<dbReference type="CDD" id="cd00075">
    <property type="entry name" value="HATPase"/>
    <property type="match status" value="1"/>
</dbReference>